<feature type="compositionally biased region" description="Low complexity" evidence="15">
    <location>
        <begin position="318"/>
        <end position="331"/>
    </location>
</feature>
<feature type="compositionally biased region" description="Basic and acidic residues" evidence="15">
    <location>
        <begin position="274"/>
        <end position="283"/>
    </location>
</feature>
<evidence type="ECO:0000256" key="4">
    <source>
        <dbReference type="ARBA" id="ARBA00012931"/>
    </source>
</evidence>
<gene>
    <name evidence="16" type="ORF">V1264_010999</name>
</gene>
<evidence type="ECO:0000256" key="3">
    <source>
        <dbReference type="ARBA" id="ARBA00007879"/>
    </source>
</evidence>
<dbReference type="AlphaFoldDB" id="A0AAN9GJQ4"/>
<dbReference type="Proteomes" id="UP001374579">
    <property type="component" value="Unassembled WGS sequence"/>
</dbReference>
<evidence type="ECO:0000256" key="11">
    <source>
        <dbReference type="ARBA" id="ARBA00023242"/>
    </source>
</evidence>
<evidence type="ECO:0000256" key="10">
    <source>
        <dbReference type="ARBA" id="ARBA00023157"/>
    </source>
</evidence>
<dbReference type="GO" id="GO:0006406">
    <property type="term" value="P:mRNA export from nucleus"/>
    <property type="evidence" value="ECO:0007669"/>
    <property type="project" value="TreeGrafter"/>
</dbReference>
<evidence type="ECO:0000256" key="6">
    <source>
        <dbReference type="ARBA" id="ARBA00022723"/>
    </source>
</evidence>
<evidence type="ECO:0000313" key="17">
    <source>
        <dbReference type="Proteomes" id="UP001374579"/>
    </source>
</evidence>
<feature type="region of interest" description="Disordered" evidence="15">
    <location>
        <begin position="274"/>
        <end position="367"/>
    </location>
</feature>
<evidence type="ECO:0000256" key="15">
    <source>
        <dbReference type="SAM" id="MobiDB-lite"/>
    </source>
</evidence>
<keyword evidence="17" id="KW-1185">Reference proteome</keyword>
<evidence type="ECO:0000256" key="14">
    <source>
        <dbReference type="ARBA" id="ARBA00047565"/>
    </source>
</evidence>
<keyword evidence="8" id="KW-0560">Oxidoreductase</keyword>
<feature type="compositionally biased region" description="Basic and acidic residues" evidence="15">
    <location>
        <begin position="25"/>
        <end position="35"/>
    </location>
</feature>
<dbReference type="PANTHER" id="PTHR32074:SF2">
    <property type="entry name" value="RNA DEMETHYLASE ALKBH5"/>
    <property type="match status" value="1"/>
</dbReference>
<dbReference type="Gene3D" id="2.60.120.590">
    <property type="entry name" value="Alpha-ketoglutarate-dependent dioxygenase AlkB-like"/>
    <property type="match status" value="1"/>
</dbReference>
<dbReference type="GO" id="GO:0016607">
    <property type="term" value="C:nuclear speck"/>
    <property type="evidence" value="ECO:0007669"/>
    <property type="project" value="UniProtKB-SubCell"/>
</dbReference>
<evidence type="ECO:0000256" key="8">
    <source>
        <dbReference type="ARBA" id="ARBA00023002"/>
    </source>
</evidence>
<dbReference type="FunFam" id="2.60.120.590:FF:000002">
    <property type="entry name" value="RNA demethylase ALKBH5"/>
    <property type="match status" value="1"/>
</dbReference>
<feature type="region of interest" description="Disordered" evidence="15">
    <location>
        <begin position="1"/>
        <end position="35"/>
    </location>
</feature>
<proteinExistence type="inferred from homology"/>
<evidence type="ECO:0000256" key="1">
    <source>
        <dbReference type="ARBA" id="ARBA00001954"/>
    </source>
</evidence>
<feature type="compositionally biased region" description="Polar residues" evidence="15">
    <location>
        <begin position="307"/>
        <end position="317"/>
    </location>
</feature>
<evidence type="ECO:0000256" key="2">
    <source>
        <dbReference type="ARBA" id="ARBA00004324"/>
    </source>
</evidence>
<comment type="caution">
    <text evidence="16">The sequence shown here is derived from an EMBL/GenBank/DDBJ whole genome shotgun (WGS) entry which is preliminary data.</text>
</comment>
<dbReference type="GO" id="GO:0006397">
    <property type="term" value="P:mRNA processing"/>
    <property type="evidence" value="ECO:0007669"/>
    <property type="project" value="InterPro"/>
</dbReference>
<accession>A0AAN9GJQ4</accession>
<feature type="compositionally biased region" description="Basic and acidic residues" evidence="15">
    <location>
        <begin position="8"/>
        <end position="17"/>
    </location>
</feature>
<dbReference type="PANTHER" id="PTHR32074">
    <property type="entry name" value="RNA DEMETHYLASE ALKBH5"/>
    <property type="match status" value="1"/>
</dbReference>
<dbReference type="InterPro" id="IPR037151">
    <property type="entry name" value="AlkB-like_sf"/>
</dbReference>
<keyword evidence="7" id="KW-0223">Dioxygenase</keyword>
<dbReference type="GO" id="GO:0046872">
    <property type="term" value="F:metal ion binding"/>
    <property type="evidence" value="ECO:0007669"/>
    <property type="project" value="UniProtKB-KW"/>
</dbReference>
<dbReference type="EMBL" id="JBAMIC010000002">
    <property type="protein sequence ID" value="KAK7111348.1"/>
    <property type="molecule type" value="Genomic_DNA"/>
</dbReference>
<keyword evidence="10" id="KW-1015">Disulfide bond</keyword>
<dbReference type="InterPro" id="IPR032860">
    <property type="entry name" value="ALKBH5"/>
</dbReference>
<feature type="compositionally biased region" description="Basic and acidic residues" evidence="15">
    <location>
        <begin position="351"/>
        <end position="367"/>
    </location>
</feature>
<comment type="cofactor">
    <cofactor evidence="1">
        <name>Fe(2+)</name>
        <dbReference type="ChEBI" id="CHEBI:29033"/>
    </cofactor>
</comment>
<evidence type="ECO:0000256" key="13">
    <source>
        <dbReference type="ARBA" id="ARBA00033313"/>
    </source>
</evidence>
<dbReference type="EC" id="1.14.11.53" evidence="4"/>
<comment type="catalytic activity">
    <reaction evidence="14">
        <text>an N(6)-methyladenosine in mRNA + 2-oxoglutarate + O2 = an adenosine in mRNA + formaldehyde + succinate + CO2</text>
        <dbReference type="Rhea" id="RHEA:49520"/>
        <dbReference type="Rhea" id="RHEA-COMP:12414"/>
        <dbReference type="Rhea" id="RHEA-COMP:12417"/>
        <dbReference type="ChEBI" id="CHEBI:15379"/>
        <dbReference type="ChEBI" id="CHEBI:16526"/>
        <dbReference type="ChEBI" id="CHEBI:16810"/>
        <dbReference type="ChEBI" id="CHEBI:16842"/>
        <dbReference type="ChEBI" id="CHEBI:30031"/>
        <dbReference type="ChEBI" id="CHEBI:74411"/>
        <dbReference type="ChEBI" id="CHEBI:74449"/>
        <dbReference type="EC" id="1.14.11.53"/>
    </reaction>
    <physiologicalReaction direction="left-to-right" evidence="14">
        <dbReference type="Rhea" id="RHEA:49521"/>
    </physiologicalReaction>
</comment>
<protein>
    <recommendedName>
        <fullName evidence="5">RNA demethylase ALKBH5</fullName>
        <ecNumber evidence="4">1.14.11.53</ecNumber>
    </recommendedName>
    <alternativeName>
        <fullName evidence="12">Alkylated DNA repair protein alkB homolog 5</fullName>
    </alternativeName>
    <alternativeName>
        <fullName evidence="13">Alpha-ketoglutarate-dependent dioxygenase alkB homolog 5</fullName>
    </alternativeName>
</protein>
<sequence>MAATTQSDLRRKIRYPEEYTSTDRNSPDAKDKYGTMYSDRMHSRSHHSMEAYEDEVEDELSKVHSGIQQRRLFTSEQCTEIEKKIDKVVFLASKGFYKQHTVDRAPLRNKYFFGEGYTYGSQMARKGPGNERVYQKGEVDEIPGWINRMVVKPLIEAKLIPENFINSAVINDYLPGGCIVSHIDPPHIFARPIVSVSFYSDSALSFGCKFSFKPIRTSKPVLVLPISRGCVTLLSGYAADNITHCIRPQDVVQRRAVIILRKVRDDAPRLKPELPLEHRELGSRKRHMRKRSEDSDSDEPSRVVLPQGSSSGQTVARVSSKVVCLSSSSSQEKTKSKSESSGSGSDPDDEELRREVRFGRKFKADQT</sequence>
<keyword evidence="11" id="KW-0539">Nucleus</keyword>
<reference evidence="16 17" key="1">
    <citation type="submission" date="2024-02" db="EMBL/GenBank/DDBJ databases">
        <title>Chromosome-scale genome assembly of the rough periwinkle Littorina saxatilis.</title>
        <authorList>
            <person name="De Jode A."/>
            <person name="Faria R."/>
            <person name="Formenti G."/>
            <person name="Sims Y."/>
            <person name="Smith T.P."/>
            <person name="Tracey A."/>
            <person name="Wood J.M.D."/>
            <person name="Zagrodzka Z.B."/>
            <person name="Johannesson K."/>
            <person name="Butlin R.K."/>
            <person name="Leder E.H."/>
        </authorList>
    </citation>
    <scope>NUCLEOTIDE SEQUENCE [LARGE SCALE GENOMIC DNA]</scope>
    <source>
        <strain evidence="16">Snail1</strain>
        <tissue evidence="16">Muscle</tissue>
    </source>
</reference>
<dbReference type="SUPFAM" id="SSF51197">
    <property type="entry name" value="Clavaminate synthase-like"/>
    <property type="match status" value="1"/>
</dbReference>
<name>A0AAN9GJQ4_9CAEN</name>
<dbReference type="GO" id="GO:1990931">
    <property type="term" value="F:mRNA N6-methyladenosine dioxygenase activity"/>
    <property type="evidence" value="ECO:0007669"/>
    <property type="project" value="UniProtKB-EC"/>
</dbReference>
<organism evidence="16 17">
    <name type="scientific">Littorina saxatilis</name>
    <dbReference type="NCBI Taxonomy" id="31220"/>
    <lineage>
        <taxon>Eukaryota</taxon>
        <taxon>Metazoa</taxon>
        <taxon>Spiralia</taxon>
        <taxon>Lophotrochozoa</taxon>
        <taxon>Mollusca</taxon>
        <taxon>Gastropoda</taxon>
        <taxon>Caenogastropoda</taxon>
        <taxon>Littorinimorpha</taxon>
        <taxon>Littorinoidea</taxon>
        <taxon>Littorinidae</taxon>
        <taxon>Littorina</taxon>
    </lineage>
</organism>
<evidence type="ECO:0000256" key="7">
    <source>
        <dbReference type="ARBA" id="ARBA00022964"/>
    </source>
</evidence>
<comment type="subcellular location">
    <subcellularLocation>
        <location evidence="2">Nucleus speckle</location>
    </subcellularLocation>
</comment>
<evidence type="ECO:0000256" key="9">
    <source>
        <dbReference type="ARBA" id="ARBA00023004"/>
    </source>
</evidence>
<evidence type="ECO:0000256" key="12">
    <source>
        <dbReference type="ARBA" id="ARBA00030726"/>
    </source>
</evidence>
<keyword evidence="6" id="KW-0479">Metal-binding</keyword>
<comment type="similarity">
    <text evidence="3">Belongs to the alkB family.</text>
</comment>
<evidence type="ECO:0000256" key="5">
    <source>
        <dbReference type="ARBA" id="ARBA00018485"/>
    </source>
</evidence>
<evidence type="ECO:0000313" key="16">
    <source>
        <dbReference type="EMBL" id="KAK7111348.1"/>
    </source>
</evidence>
<keyword evidence="9" id="KW-0408">Iron</keyword>